<name>A0A9P7SHE4_9HYPO</name>
<dbReference type="AlphaFoldDB" id="A0A9P7SHE4"/>
<dbReference type="OrthoDB" id="3596146at2759"/>
<reference evidence="1 2" key="1">
    <citation type="journal article" date="2020" name="bioRxiv">
        <title>Whole genome comparisons of ergot fungi reveals the divergence and evolution of species within the genus Claviceps are the result of varying mechanisms driving genome evolution and host range expansion.</title>
        <authorList>
            <person name="Wyka S.A."/>
            <person name="Mondo S.J."/>
            <person name="Liu M."/>
            <person name="Dettman J."/>
            <person name="Nalam V."/>
            <person name="Broders K.D."/>
        </authorList>
    </citation>
    <scope>NUCLEOTIDE SEQUENCE [LARGE SCALE GENOMIC DNA]</scope>
    <source>
        <strain evidence="1 2">CCC 1485</strain>
    </source>
</reference>
<organism evidence="1 2">
    <name type="scientific">Claviceps pazoutovae</name>
    <dbReference type="NCBI Taxonomy" id="1649127"/>
    <lineage>
        <taxon>Eukaryota</taxon>
        <taxon>Fungi</taxon>
        <taxon>Dikarya</taxon>
        <taxon>Ascomycota</taxon>
        <taxon>Pezizomycotina</taxon>
        <taxon>Sordariomycetes</taxon>
        <taxon>Hypocreomycetidae</taxon>
        <taxon>Hypocreales</taxon>
        <taxon>Clavicipitaceae</taxon>
        <taxon>Claviceps</taxon>
    </lineage>
</organism>
<dbReference type="Proteomes" id="UP000706124">
    <property type="component" value="Unassembled WGS sequence"/>
</dbReference>
<keyword evidence="2" id="KW-1185">Reference proteome</keyword>
<protein>
    <submittedName>
        <fullName evidence="1">Uncharacterized protein</fullName>
    </submittedName>
</protein>
<comment type="caution">
    <text evidence="1">The sequence shown here is derived from an EMBL/GenBank/DDBJ whole genome shotgun (WGS) entry which is preliminary data.</text>
</comment>
<accession>A0A9P7SHE4</accession>
<evidence type="ECO:0000313" key="1">
    <source>
        <dbReference type="EMBL" id="KAG5940381.1"/>
    </source>
</evidence>
<proteinExistence type="predicted"/>
<sequence>MDTGMGSLLLGQIEEVSLEELLTQLRSSINTSSVPSRLKQTHIPPLDALAATHLRDTQSPTISLYGRSLPLLYKIVATLISPPHSKAVFVLDLEGRFDAASLDCEDADLAHVYVQHPARSTPEHLRGLIANAEVFMLYDEDAQRSRHREWWGTLVVGGLAAGDVTAGWKGWLRVERGSVPGFASEMGVEDAWRQRERRDRAVEEKGWVASSEWGGFEFDVGGSGGRANQKS</sequence>
<evidence type="ECO:0000313" key="2">
    <source>
        <dbReference type="Proteomes" id="UP000706124"/>
    </source>
</evidence>
<gene>
    <name evidence="1" type="ORF">E4U60_000521</name>
</gene>
<dbReference type="EMBL" id="SRPO01000115">
    <property type="protein sequence ID" value="KAG5940381.1"/>
    <property type="molecule type" value="Genomic_DNA"/>
</dbReference>